<evidence type="ECO:0000313" key="2">
    <source>
        <dbReference type="EMBL" id="CAA9994864.1"/>
    </source>
</evidence>
<sequence length="236" mass="27239">MCASVFGISEELCKFCTGVHFSIAKTNLTIYLAQVHLQFPRHDSLPHSPQRTHRWWKVADRVDDEKCFAGVGSSTSVSPLARPPSCFIIPTWKAQFLPPRASPNQVPEQNTIGRRSPNANQRHPIRFNNNNKYLLFETIFVMLFVPWVYTPQEYSSLRTFYQLPLSRVIKNILNGQFNKIKRCSELKRLVYLSSKVDNVAFFAGEAYVRSALRWDQEARCAWAKFRPVLWVATQEG</sequence>
<evidence type="ECO:0000256" key="1">
    <source>
        <dbReference type="SAM" id="MobiDB-lite"/>
    </source>
</evidence>
<gene>
    <name evidence="2" type="ORF">NTEN_LOCUS1680</name>
</gene>
<organism evidence="2 3">
    <name type="scientific">Nesidiocoris tenuis</name>
    <dbReference type="NCBI Taxonomy" id="355587"/>
    <lineage>
        <taxon>Eukaryota</taxon>
        <taxon>Metazoa</taxon>
        <taxon>Ecdysozoa</taxon>
        <taxon>Arthropoda</taxon>
        <taxon>Hexapoda</taxon>
        <taxon>Insecta</taxon>
        <taxon>Pterygota</taxon>
        <taxon>Neoptera</taxon>
        <taxon>Paraneoptera</taxon>
        <taxon>Hemiptera</taxon>
        <taxon>Heteroptera</taxon>
        <taxon>Panheteroptera</taxon>
        <taxon>Cimicomorpha</taxon>
        <taxon>Miridae</taxon>
        <taxon>Dicyphina</taxon>
        <taxon>Nesidiocoris</taxon>
    </lineage>
</organism>
<dbReference type="Proteomes" id="UP000479000">
    <property type="component" value="Unassembled WGS sequence"/>
</dbReference>
<reference evidence="2 3" key="1">
    <citation type="submission" date="2020-02" db="EMBL/GenBank/DDBJ databases">
        <authorList>
            <person name="Ferguson B K."/>
        </authorList>
    </citation>
    <scope>NUCLEOTIDE SEQUENCE [LARGE SCALE GENOMIC DNA]</scope>
</reference>
<evidence type="ECO:0000313" key="3">
    <source>
        <dbReference type="Proteomes" id="UP000479000"/>
    </source>
</evidence>
<proteinExistence type="predicted"/>
<feature type="region of interest" description="Disordered" evidence="1">
    <location>
        <begin position="103"/>
        <end position="123"/>
    </location>
</feature>
<keyword evidence="3" id="KW-1185">Reference proteome</keyword>
<name>A0A6H5FYV0_9HEMI</name>
<dbReference type="EMBL" id="CADCXU010002730">
    <property type="protein sequence ID" value="CAA9994864.1"/>
    <property type="molecule type" value="Genomic_DNA"/>
</dbReference>
<accession>A0A6H5FYV0</accession>
<protein>
    <submittedName>
        <fullName evidence="2">Uncharacterized protein</fullName>
    </submittedName>
</protein>
<dbReference type="AlphaFoldDB" id="A0A6H5FYV0"/>